<proteinExistence type="predicted"/>
<evidence type="ECO:0000313" key="2">
    <source>
        <dbReference type="Proteomes" id="UP000315363"/>
    </source>
</evidence>
<dbReference type="EMBL" id="VHIF01000001">
    <property type="protein sequence ID" value="TQO37353.1"/>
    <property type="molecule type" value="Genomic_DNA"/>
</dbReference>
<dbReference type="Proteomes" id="UP000315363">
    <property type="component" value="Unassembled WGS sequence"/>
</dbReference>
<evidence type="ECO:0000313" key="1">
    <source>
        <dbReference type="EMBL" id="TQO37353.1"/>
    </source>
</evidence>
<keyword evidence="2" id="KW-1185">Reference proteome</keyword>
<dbReference type="RefSeq" id="WP_142189288.1">
    <property type="nucleotide sequence ID" value="NZ_VHIF01000001.1"/>
</dbReference>
<gene>
    <name evidence="1" type="ORF">GQ41_1956</name>
</gene>
<dbReference type="InterPro" id="IPR014985">
    <property type="entry name" value="WbqC"/>
</dbReference>
<name>A0ABY3AA72_9FLAO</name>
<protein>
    <submittedName>
        <fullName evidence="1">WbqC-like protein</fullName>
    </submittedName>
</protein>
<comment type="caution">
    <text evidence="1">The sequence shown here is derived from an EMBL/GenBank/DDBJ whole genome shotgun (WGS) entry which is preliminary data.</text>
</comment>
<accession>A0ABY3AA72</accession>
<sequence length="233" mass="26730">MKVAMMQPYLFPYLGYFQLVNAVDVFIFADDVNFIKGGFVNRNKILFYNEERYLTIPCLQSQNKCIKEIQIYKETKGYPKNILRTIEQTYAKSPFFADVFPMLESIFNSEVESISKLAASSVESVSKYLELNVEFKFSSVSFGHTKGQDKSTRLISITKELGGDTYMNPIGGAKLYDKDFFESKGIKLDFLESKTITYPQFNGHFTPNLSIIDVIMFNSIEDVNKLLTKYSLI</sequence>
<organism evidence="1 2">
    <name type="scientific">Arenibacter algicola</name>
    <dbReference type="NCBI Taxonomy" id="616991"/>
    <lineage>
        <taxon>Bacteria</taxon>
        <taxon>Pseudomonadati</taxon>
        <taxon>Bacteroidota</taxon>
        <taxon>Flavobacteriia</taxon>
        <taxon>Flavobacteriales</taxon>
        <taxon>Flavobacteriaceae</taxon>
        <taxon>Arenibacter</taxon>
    </lineage>
</organism>
<dbReference type="Pfam" id="PF08889">
    <property type="entry name" value="WbqC"/>
    <property type="match status" value="1"/>
</dbReference>
<reference evidence="1 2" key="1">
    <citation type="submission" date="2019-06" db="EMBL/GenBank/DDBJ databases">
        <title>A large-scale integrated study on North Sea by COGITO (Coastal Microbe Genomic &amp; Taxonomic Observatory).</title>
        <authorList>
            <person name="Teeling H."/>
        </authorList>
    </citation>
    <scope>NUCLEOTIDE SEQUENCE [LARGE SCALE GENOMIC DNA]</scope>
    <source>
        <strain evidence="1 2">MAR_2009_79</strain>
    </source>
</reference>